<dbReference type="AlphaFoldDB" id="A0AAP0Q1H3"/>
<proteinExistence type="predicted"/>
<protein>
    <submittedName>
        <fullName evidence="1">Uncharacterized protein</fullName>
    </submittedName>
</protein>
<reference evidence="1 2" key="1">
    <citation type="submission" date="2024-01" db="EMBL/GenBank/DDBJ databases">
        <title>Genome assemblies of Stephania.</title>
        <authorList>
            <person name="Yang L."/>
        </authorList>
    </citation>
    <scope>NUCLEOTIDE SEQUENCE [LARGE SCALE GENOMIC DNA]</scope>
    <source>
        <strain evidence="1">YNDBR</strain>
        <tissue evidence="1">Leaf</tissue>
    </source>
</reference>
<keyword evidence="2" id="KW-1185">Reference proteome</keyword>
<evidence type="ECO:0000313" key="2">
    <source>
        <dbReference type="Proteomes" id="UP001420932"/>
    </source>
</evidence>
<name>A0AAP0Q1H3_9MAGN</name>
<dbReference type="Proteomes" id="UP001420932">
    <property type="component" value="Unassembled WGS sequence"/>
</dbReference>
<evidence type="ECO:0000313" key="1">
    <source>
        <dbReference type="EMBL" id="KAK9163763.1"/>
    </source>
</evidence>
<organism evidence="1 2">
    <name type="scientific">Stephania yunnanensis</name>
    <dbReference type="NCBI Taxonomy" id="152371"/>
    <lineage>
        <taxon>Eukaryota</taxon>
        <taxon>Viridiplantae</taxon>
        <taxon>Streptophyta</taxon>
        <taxon>Embryophyta</taxon>
        <taxon>Tracheophyta</taxon>
        <taxon>Spermatophyta</taxon>
        <taxon>Magnoliopsida</taxon>
        <taxon>Ranunculales</taxon>
        <taxon>Menispermaceae</taxon>
        <taxon>Menispermoideae</taxon>
        <taxon>Cissampelideae</taxon>
        <taxon>Stephania</taxon>
    </lineage>
</organism>
<comment type="caution">
    <text evidence="1">The sequence shown here is derived from an EMBL/GenBank/DDBJ whole genome shotgun (WGS) entry which is preliminary data.</text>
</comment>
<dbReference type="EMBL" id="JBBNAF010000002">
    <property type="protein sequence ID" value="KAK9163763.1"/>
    <property type="molecule type" value="Genomic_DNA"/>
</dbReference>
<accession>A0AAP0Q1H3</accession>
<gene>
    <name evidence="1" type="ORF">Syun_004665</name>
</gene>
<sequence length="60" mass="6808">MTGRPCATPDAMMLIEQILQVPSLSSALQCARFPHKRAQYCRRPGRYWVKEGHFVTNAST</sequence>